<feature type="transmembrane region" description="Helical" evidence="1">
    <location>
        <begin position="147"/>
        <end position="168"/>
    </location>
</feature>
<organism evidence="2 3">
    <name type="scientific">Paenibacillus zeirhizosphaerae</name>
    <dbReference type="NCBI Taxonomy" id="2987519"/>
    <lineage>
        <taxon>Bacteria</taxon>
        <taxon>Bacillati</taxon>
        <taxon>Bacillota</taxon>
        <taxon>Bacilli</taxon>
        <taxon>Bacillales</taxon>
        <taxon>Paenibacillaceae</taxon>
        <taxon>Paenibacillus</taxon>
    </lineage>
</organism>
<feature type="transmembrane region" description="Helical" evidence="1">
    <location>
        <begin position="305"/>
        <end position="324"/>
    </location>
</feature>
<feature type="transmembrane region" description="Helical" evidence="1">
    <location>
        <begin position="265"/>
        <end position="293"/>
    </location>
</feature>
<feature type="transmembrane region" description="Helical" evidence="1">
    <location>
        <begin position="12"/>
        <end position="31"/>
    </location>
</feature>
<keyword evidence="1" id="KW-1133">Transmembrane helix</keyword>
<comment type="caution">
    <text evidence="2">The sequence shown here is derived from an EMBL/GenBank/DDBJ whole genome shotgun (WGS) entry which is preliminary data.</text>
</comment>
<feature type="transmembrane region" description="Helical" evidence="1">
    <location>
        <begin position="180"/>
        <end position="197"/>
    </location>
</feature>
<sequence>MKIELKVDEKILNVPRLLVILLSLFLFVYMLKMNFFVPLWNDEFAYSFIFRSDQKIASIVDIIQSQQILYNNWTGRVLVHFLVQFFLWQGKDIFNIVNAALYVSLIFVICSYTKIRKFNTMEDLRMFLTVSILCWFFLPVMGQTTFWVAGSVNYLWAALALLFFLLPYRYILENKKIIKDRWYTIISMFFLGIFTGWSQENASVIGVAFVGICLLSLFKQRIKIPFWFISGFLGCIIGFAYLVLAPGNGARKKVMYFDLSLKDQILNFFKSIIFLLYEQKYLFLLLIIAFIFYFLKKYIFSKLSFWLSLMIVFTGLLSYAAMIASPEFPIRATFAGVTMFLIALTFLLPVTAKKIDIIILILLIPLSFSMYKTYSQYHTVHQETQKRLEIVNKSIAEGNYDVKLPEYSVKGNDRVFIFDVTLNPSYTSNQHFAQYYGLNSVAIDKPTMMVELAEPTENHFQLYYDIGQGIREQDSSKAAIYNLVDGNKLYFGLPNKPIYKFRFDPGIMKADIKIKKIIISNTDETITYGAPELIKMFQPVHDIENIKLKDDTLIISSIGYDPQVEFVNDYTQSVKFKVEFEKPQSGNFQVFYDTGNGFNEGQSVIKNLIGSQVFEVSLPVKELNSFRFDLGEEINKRIGIRNIIIEEQNNEIITLNGPDLENRVSNLTQVKVDNKRREVLSLETTGNDPSFTVTNLLSE</sequence>
<feature type="transmembrane region" description="Helical" evidence="1">
    <location>
        <begin position="93"/>
        <end position="112"/>
    </location>
</feature>
<keyword evidence="1" id="KW-0812">Transmembrane</keyword>
<evidence type="ECO:0000256" key="1">
    <source>
        <dbReference type="SAM" id="Phobius"/>
    </source>
</evidence>
<keyword evidence="1" id="KW-0472">Membrane</keyword>
<dbReference type="Proteomes" id="UP001241848">
    <property type="component" value="Unassembled WGS sequence"/>
</dbReference>
<dbReference type="EMBL" id="JAPCKK010000012">
    <property type="protein sequence ID" value="MDP4096515.1"/>
    <property type="molecule type" value="Genomic_DNA"/>
</dbReference>
<dbReference type="Pfam" id="PF19528">
    <property type="entry name" value="DUF6056"/>
    <property type="match status" value="1"/>
</dbReference>
<reference evidence="2 3" key="1">
    <citation type="submission" date="2022-10" db="EMBL/GenBank/DDBJ databases">
        <title>Paenibacillus description and whole genome data of maize root bacterial community.</title>
        <authorList>
            <person name="Marton D."/>
            <person name="Farkas M."/>
            <person name="Cserhati M."/>
        </authorList>
    </citation>
    <scope>NUCLEOTIDE SEQUENCE [LARGE SCALE GENOMIC DNA]</scope>
    <source>
        <strain evidence="2 3">P96</strain>
    </source>
</reference>
<protein>
    <submittedName>
        <fullName evidence="2">DUF6056 family protein</fullName>
    </submittedName>
</protein>
<feature type="transmembrane region" description="Helical" evidence="1">
    <location>
        <begin position="124"/>
        <end position="141"/>
    </location>
</feature>
<feature type="transmembrane region" description="Helical" evidence="1">
    <location>
        <begin position="357"/>
        <end position="374"/>
    </location>
</feature>
<dbReference type="RefSeq" id="WP_305754142.1">
    <property type="nucleotide sequence ID" value="NZ_JAPCKK010000012.1"/>
</dbReference>
<dbReference type="InterPro" id="IPR045691">
    <property type="entry name" value="DUF6056"/>
</dbReference>
<name>A0ABT9FPG3_9BACL</name>
<accession>A0ABT9FPG3</accession>
<evidence type="ECO:0000313" key="2">
    <source>
        <dbReference type="EMBL" id="MDP4096515.1"/>
    </source>
</evidence>
<feature type="transmembrane region" description="Helical" evidence="1">
    <location>
        <begin position="203"/>
        <end position="219"/>
    </location>
</feature>
<feature type="transmembrane region" description="Helical" evidence="1">
    <location>
        <begin position="226"/>
        <end position="245"/>
    </location>
</feature>
<proteinExistence type="predicted"/>
<gene>
    <name evidence="2" type="ORF">OIN60_07010</name>
</gene>
<evidence type="ECO:0000313" key="3">
    <source>
        <dbReference type="Proteomes" id="UP001241848"/>
    </source>
</evidence>
<keyword evidence="3" id="KW-1185">Reference proteome</keyword>
<feature type="transmembrane region" description="Helical" evidence="1">
    <location>
        <begin position="330"/>
        <end position="350"/>
    </location>
</feature>